<keyword evidence="5" id="KW-0472">Membrane</keyword>
<feature type="compositionally biased region" description="Polar residues" evidence="6">
    <location>
        <begin position="281"/>
        <end position="293"/>
    </location>
</feature>
<accession>A0ABQ0GHI0</accession>
<reference evidence="7 8" key="1">
    <citation type="submission" date="2024-09" db="EMBL/GenBank/DDBJ databases">
        <title>Itraconazole resistance in Madurella fahalii resulting from another homologue of gene encoding cytochrome P450 14-alpha sterol demethylase (CYP51).</title>
        <authorList>
            <person name="Yoshioka I."/>
            <person name="Fahal A.H."/>
            <person name="Kaneko S."/>
            <person name="Yaguchi T."/>
        </authorList>
    </citation>
    <scope>NUCLEOTIDE SEQUENCE [LARGE SCALE GENOMIC DNA]</scope>
    <source>
        <strain evidence="7 8">IFM 68171</strain>
    </source>
</reference>
<feature type="compositionally biased region" description="Low complexity" evidence="6">
    <location>
        <begin position="437"/>
        <end position="460"/>
    </location>
</feature>
<evidence type="ECO:0000256" key="3">
    <source>
        <dbReference type="ARBA" id="ARBA00010707"/>
    </source>
</evidence>
<feature type="compositionally biased region" description="Acidic residues" evidence="6">
    <location>
        <begin position="641"/>
        <end position="655"/>
    </location>
</feature>
<feature type="compositionally biased region" description="Basic and acidic residues" evidence="6">
    <location>
        <begin position="656"/>
        <end position="667"/>
    </location>
</feature>
<dbReference type="GeneID" id="98178184"/>
<dbReference type="EMBL" id="BAAFSV010000004">
    <property type="protein sequence ID" value="GAB1317231.1"/>
    <property type="molecule type" value="Genomic_DNA"/>
</dbReference>
<feature type="compositionally biased region" description="Low complexity" evidence="6">
    <location>
        <begin position="475"/>
        <end position="495"/>
    </location>
</feature>
<feature type="region of interest" description="Disordered" evidence="6">
    <location>
        <begin position="1"/>
        <end position="39"/>
    </location>
</feature>
<feature type="compositionally biased region" description="Basic and acidic residues" evidence="6">
    <location>
        <begin position="301"/>
        <end position="314"/>
    </location>
</feature>
<evidence type="ECO:0000256" key="4">
    <source>
        <dbReference type="ARBA" id="ARBA00021397"/>
    </source>
</evidence>
<evidence type="ECO:0000313" key="8">
    <source>
        <dbReference type="Proteomes" id="UP001628179"/>
    </source>
</evidence>
<name>A0ABQ0GHI0_9PEZI</name>
<organism evidence="7 8">
    <name type="scientific">Madurella fahalii</name>
    <dbReference type="NCBI Taxonomy" id="1157608"/>
    <lineage>
        <taxon>Eukaryota</taxon>
        <taxon>Fungi</taxon>
        <taxon>Dikarya</taxon>
        <taxon>Ascomycota</taxon>
        <taxon>Pezizomycotina</taxon>
        <taxon>Sordariomycetes</taxon>
        <taxon>Sordariomycetidae</taxon>
        <taxon>Sordariales</taxon>
        <taxon>Sordariales incertae sedis</taxon>
        <taxon>Madurella</taxon>
    </lineage>
</organism>
<evidence type="ECO:0000256" key="6">
    <source>
        <dbReference type="SAM" id="MobiDB-lite"/>
    </source>
</evidence>
<dbReference type="InterPro" id="IPR024758">
    <property type="entry name" value="Inp1"/>
</dbReference>
<evidence type="ECO:0000256" key="1">
    <source>
        <dbReference type="ARBA" id="ARBA00003594"/>
    </source>
</evidence>
<proteinExistence type="inferred from homology"/>
<feature type="compositionally biased region" description="Acidic residues" evidence="6">
    <location>
        <begin position="253"/>
        <end position="262"/>
    </location>
</feature>
<feature type="region of interest" description="Disordered" evidence="6">
    <location>
        <begin position="246"/>
        <end position="495"/>
    </location>
</feature>
<evidence type="ECO:0000256" key="5">
    <source>
        <dbReference type="ARBA" id="ARBA00023136"/>
    </source>
</evidence>
<keyword evidence="8" id="KW-1185">Reference proteome</keyword>
<comment type="caution">
    <text evidence="7">The sequence shown here is derived from an EMBL/GenBank/DDBJ whole genome shotgun (WGS) entry which is preliminary data.</text>
</comment>
<dbReference type="RefSeq" id="XP_070918962.1">
    <property type="nucleotide sequence ID" value="XM_071062861.1"/>
</dbReference>
<feature type="region of interest" description="Disordered" evidence="6">
    <location>
        <begin position="605"/>
        <end position="704"/>
    </location>
</feature>
<evidence type="ECO:0000313" key="7">
    <source>
        <dbReference type="EMBL" id="GAB1317231.1"/>
    </source>
</evidence>
<evidence type="ECO:0000256" key="2">
    <source>
        <dbReference type="ARBA" id="ARBA00004421"/>
    </source>
</evidence>
<feature type="compositionally biased region" description="Acidic residues" evidence="6">
    <location>
        <begin position="695"/>
        <end position="704"/>
    </location>
</feature>
<dbReference type="Pfam" id="PF12634">
    <property type="entry name" value="Inp1"/>
    <property type="match status" value="1"/>
</dbReference>
<gene>
    <name evidence="7" type="ORF">MFIFM68171_07441</name>
</gene>
<sequence>MEFSKPPGSPLSAPRRVFTAPVRPASPQPAPSPQTAGGLVDTLYDHPSVKIVSFTAGPRSLSIGPRTAAAPDIEPGSLSWSSQFERTIAVGPFRIYRAPGSVAFLSCGSALQPILPKSQVWCVDEESSKFVLQIRRPQYWRIEVPVAEQEDVYRAQLLREVFDKILQFEKTECPFHRSFTVELPEQPQTPVKKRPWTPVRRSSASLPLTPVTPVDIAPVYKGTPRGSICLGDLRSVADARRTLTEHARGLEPPAEEPSEPQDDVSHDRDSVGVPSRPTPLQVESHQGSNSGPSEQAMPEMPKLKSPADPRDSLHSPESWRSTPLPPSPPLSDPGSPRSQSPPSESNALPEIPATHQDRSDNLAKSPEAGAKGSSGPVPEPAPEQKPTTPSVTANSSDNDNDNDNDNETFTTPSTSPINKSPAPSISSSPCPSPSPAQRPAALRRATTSSSLSPSRRGLLSPLPPAANLFAPRQPTTTTAAAANHSRPNSSSSSSSALAVVRRLPITVLHKTCEILLSPPSHLMNLMLKVAARIAAGEWRGFVFGMGEGGVGRVEVCWDWSEEDEYDDGDDFGQHHVGVMGRRWGAMGGRGLRGRASAVDLRAAGGGGWGSKGWAGEKEGEDGLPGWRGRGKGERMAGSFPESDEDDSEESDEEEEERRGKPFGKGREGGASSSVKGEGGAVGTRKDADKSTEQVADVDAEWGVD</sequence>
<comment type="subcellular location">
    <subcellularLocation>
        <location evidence="2">Peroxisome membrane</location>
        <topology evidence="2">Peripheral membrane protein</topology>
    </subcellularLocation>
</comment>
<protein>
    <recommendedName>
        <fullName evidence="4">Inheritance of peroxisomes protein 1</fullName>
    </recommendedName>
</protein>
<comment type="function">
    <text evidence="1">Required for peroxisome inheritance.</text>
</comment>
<dbReference type="Proteomes" id="UP001628179">
    <property type="component" value="Unassembled WGS sequence"/>
</dbReference>
<feature type="compositionally biased region" description="Low complexity" evidence="6">
    <location>
        <begin position="415"/>
        <end position="429"/>
    </location>
</feature>
<comment type="similarity">
    <text evidence="3">Belongs to the INP1 family.</text>
</comment>